<organism evidence="1 2">
    <name type="scientific">Helianthus annuus</name>
    <name type="common">Common sunflower</name>
    <dbReference type="NCBI Taxonomy" id="4232"/>
    <lineage>
        <taxon>Eukaryota</taxon>
        <taxon>Viridiplantae</taxon>
        <taxon>Streptophyta</taxon>
        <taxon>Embryophyta</taxon>
        <taxon>Tracheophyta</taxon>
        <taxon>Spermatophyta</taxon>
        <taxon>Magnoliopsida</taxon>
        <taxon>eudicotyledons</taxon>
        <taxon>Gunneridae</taxon>
        <taxon>Pentapetalae</taxon>
        <taxon>asterids</taxon>
        <taxon>campanulids</taxon>
        <taxon>Asterales</taxon>
        <taxon>Asteraceae</taxon>
        <taxon>Asteroideae</taxon>
        <taxon>Heliantheae alliance</taxon>
        <taxon>Heliantheae</taxon>
        <taxon>Helianthus</taxon>
    </lineage>
</organism>
<sequence length="50" mass="5814">MIGLAFVEEAKVRYEKATFKVIDLDAYADDDDEYEEKLKKESLAFFFVAT</sequence>
<dbReference type="Proteomes" id="UP000215914">
    <property type="component" value="Unassembled WGS sequence"/>
</dbReference>
<gene>
    <name evidence="1" type="ORF">HanXRQr2_Chr12g0525861</name>
</gene>
<reference evidence="1" key="1">
    <citation type="journal article" date="2017" name="Nature">
        <title>The sunflower genome provides insights into oil metabolism, flowering and Asterid evolution.</title>
        <authorList>
            <person name="Badouin H."/>
            <person name="Gouzy J."/>
            <person name="Grassa C.J."/>
            <person name="Murat F."/>
            <person name="Staton S.E."/>
            <person name="Cottret L."/>
            <person name="Lelandais-Briere C."/>
            <person name="Owens G.L."/>
            <person name="Carrere S."/>
            <person name="Mayjonade B."/>
            <person name="Legrand L."/>
            <person name="Gill N."/>
            <person name="Kane N.C."/>
            <person name="Bowers J.E."/>
            <person name="Hubner S."/>
            <person name="Bellec A."/>
            <person name="Berard A."/>
            <person name="Berges H."/>
            <person name="Blanchet N."/>
            <person name="Boniface M.C."/>
            <person name="Brunel D."/>
            <person name="Catrice O."/>
            <person name="Chaidir N."/>
            <person name="Claudel C."/>
            <person name="Donnadieu C."/>
            <person name="Faraut T."/>
            <person name="Fievet G."/>
            <person name="Helmstetter N."/>
            <person name="King M."/>
            <person name="Knapp S.J."/>
            <person name="Lai Z."/>
            <person name="Le Paslier M.C."/>
            <person name="Lippi Y."/>
            <person name="Lorenzon L."/>
            <person name="Mandel J.R."/>
            <person name="Marage G."/>
            <person name="Marchand G."/>
            <person name="Marquand E."/>
            <person name="Bret-Mestries E."/>
            <person name="Morien E."/>
            <person name="Nambeesan S."/>
            <person name="Nguyen T."/>
            <person name="Pegot-Espagnet P."/>
            <person name="Pouilly N."/>
            <person name="Raftis F."/>
            <person name="Sallet E."/>
            <person name="Schiex T."/>
            <person name="Thomas J."/>
            <person name="Vandecasteele C."/>
            <person name="Vares D."/>
            <person name="Vear F."/>
            <person name="Vautrin S."/>
            <person name="Crespi M."/>
            <person name="Mangin B."/>
            <person name="Burke J.M."/>
            <person name="Salse J."/>
            <person name="Munos S."/>
            <person name="Vincourt P."/>
            <person name="Rieseberg L.H."/>
            <person name="Langlade N.B."/>
        </authorList>
    </citation>
    <scope>NUCLEOTIDE SEQUENCE</scope>
    <source>
        <tissue evidence="1">Leaves</tissue>
    </source>
</reference>
<dbReference type="EMBL" id="MNCJ02000327">
    <property type="protein sequence ID" value="KAF5776583.1"/>
    <property type="molecule type" value="Genomic_DNA"/>
</dbReference>
<dbReference type="AlphaFoldDB" id="A0A9K3ENC9"/>
<dbReference type="EC" id="1.6.2.4" evidence="1"/>
<evidence type="ECO:0000313" key="1">
    <source>
        <dbReference type="EMBL" id="KAF5776583.1"/>
    </source>
</evidence>
<protein>
    <submittedName>
        <fullName evidence="1">NADPH--hemoprotein reductase</fullName>
        <ecNumber evidence="1">1.6.2.4</ecNumber>
    </submittedName>
</protein>
<keyword evidence="1" id="KW-0560">Oxidoreductase</keyword>
<reference evidence="1" key="2">
    <citation type="submission" date="2020-06" db="EMBL/GenBank/DDBJ databases">
        <title>Helianthus annuus Genome sequencing and assembly Release 2.</title>
        <authorList>
            <person name="Gouzy J."/>
            <person name="Langlade N."/>
            <person name="Munos S."/>
        </authorList>
    </citation>
    <scope>NUCLEOTIDE SEQUENCE</scope>
    <source>
        <tissue evidence="1">Leaves</tissue>
    </source>
</reference>
<name>A0A9K3ENC9_HELAN</name>
<comment type="caution">
    <text evidence="1">The sequence shown here is derived from an EMBL/GenBank/DDBJ whole genome shotgun (WGS) entry which is preliminary data.</text>
</comment>
<evidence type="ECO:0000313" key="2">
    <source>
        <dbReference type="Proteomes" id="UP000215914"/>
    </source>
</evidence>
<keyword evidence="2" id="KW-1185">Reference proteome</keyword>
<dbReference type="Gramene" id="mRNA:HanXRQr2_Chr12g0525861">
    <property type="protein sequence ID" value="mRNA:HanXRQr2_Chr12g0525861"/>
    <property type="gene ID" value="HanXRQr2_Chr12g0525861"/>
</dbReference>
<proteinExistence type="predicted"/>
<accession>A0A9K3ENC9</accession>
<dbReference type="GO" id="GO:0003958">
    <property type="term" value="F:NADPH-hemoprotein reductase activity"/>
    <property type="evidence" value="ECO:0007669"/>
    <property type="project" value="UniProtKB-EC"/>
</dbReference>